<dbReference type="EMBL" id="CAJNRD030001114">
    <property type="protein sequence ID" value="CAG5073401.1"/>
    <property type="molecule type" value="Genomic_DNA"/>
</dbReference>
<gene>
    <name evidence="1" type="ORF">HICCMSTLAB_LOCUS344</name>
</gene>
<dbReference type="Proteomes" id="UP000786811">
    <property type="component" value="Unassembled WGS sequence"/>
</dbReference>
<comment type="caution">
    <text evidence="1">The sequence shown here is derived from an EMBL/GenBank/DDBJ whole genome shotgun (WGS) entry which is preliminary data.</text>
</comment>
<evidence type="ECO:0000313" key="2">
    <source>
        <dbReference type="Proteomes" id="UP000786811"/>
    </source>
</evidence>
<evidence type="ECO:0000313" key="1">
    <source>
        <dbReference type="EMBL" id="CAG5073401.1"/>
    </source>
</evidence>
<dbReference type="AlphaFoldDB" id="A0A8J2H4Y2"/>
<sequence>MGYAKPVVRCIEGLNYKLGRFIHQVLSPLVGPNHINVKDSTEFVNFTREVTLPENYILISLDVVSLFTNVPKKLVNKIIDEKWESLSEVVRMNKELFVK</sequence>
<evidence type="ECO:0008006" key="3">
    <source>
        <dbReference type="Google" id="ProtNLM"/>
    </source>
</evidence>
<protein>
    <recommendedName>
        <fullName evidence="3">Reverse transcriptase domain-containing protein</fullName>
    </recommendedName>
</protein>
<organism evidence="1 2">
    <name type="scientific">Cotesia congregata</name>
    <name type="common">Parasitoid wasp</name>
    <name type="synonym">Apanteles congregatus</name>
    <dbReference type="NCBI Taxonomy" id="51543"/>
    <lineage>
        <taxon>Eukaryota</taxon>
        <taxon>Metazoa</taxon>
        <taxon>Ecdysozoa</taxon>
        <taxon>Arthropoda</taxon>
        <taxon>Hexapoda</taxon>
        <taxon>Insecta</taxon>
        <taxon>Pterygota</taxon>
        <taxon>Neoptera</taxon>
        <taxon>Endopterygota</taxon>
        <taxon>Hymenoptera</taxon>
        <taxon>Apocrita</taxon>
        <taxon>Ichneumonoidea</taxon>
        <taxon>Braconidae</taxon>
        <taxon>Microgastrinae</taxon>
        <taxon>Cotesia</taxon>
    </lineage>
</organism>
<keyword evidence="2" id="KW-1185">Reference proteome</keyword>
<proteinExistence type="predicted"/>
<reference evidence="1" key="1">
    <citation type="submission" date="2021-04" db="EMBL/GenBank/DDBJ databases">
        <authorList>
            <person name="Chebbi M.A.C M."/>
        </authorList>
    </citation>
    <scope>NUCLEOTIDE SEQUENCE</scope>
</reference>
<accession>A0A8J2H4Y2</accession>
<name>A0A8J2H4Y2_COTCN</name>
<dbReference type="OrthoDB" id="7553051at2759"/>